<sequence length="63" mass="7185">MDLAARRWNSAQPPRSARYLLRVWDDLPVRLSGVASNVIPLRPDGGRRTYRNPVNSSVYENGF</sequence>
<dbReference type="Proteomes" id="UP000419138">
    <property type="component" value="Unassembled WGS sequence"/>
</dbReference>
<keyword evidence="2" id="KW-1185">Reference proteome</keyword>
<organism evidence="1 2">
    <name type="scientific">Streptomyces jumonjinensis</name>
    <dbReference type="NCBI Taxonomy" id="1945"/>
    <lineage>
        <taxon>Bacteria</taxon>
        <taxon>Bacillati</taxon>
        <taxon>Actinomycetota</taxon>
        <taxon>Actinomycetes</taxon>
        <taxon>Kitasatosporales</taxon>
        <taxon>Streptomycetaceae</taxon>
        <taxon>Streptomyces</taxon>
    </lineage>
</organism>
<comment type="caution">
    <text evidence="1">The sequence shown here is derived from an EMBL/GenBank/DDBJ whole genome shotgun (WGS) entry which is preliminary data.</text>
</comment>
<evidence type="ECO:0000313" key="2">
    <source>
        <dbReference type="Proteomes" id="UP000419138"/>
    </source>
</evidence>
<name>A0A646KRX3_STRJU</name>
<proteinExistence type="predicted"/>
<dbReference type="EMBL" id="VCLA01000197">
    <property type="protein sequence ID" value="MQT05062.1"/>
    <property type="molecule type" value="Genomic_DNA"/>
</dbReference>
<gene>
    <name evidence="1" type="ORF">FF041_34485</name>
</gene>
<dbReference type="RefSeq" id="WP_153526308.1">
    <property type="nucleotide sequence ID" value="NZ_JBEPDZ010000002.1"/>
</dbReference>
<reference evidence="1 2" key="1">
    <citation type="submission" date="2019-05" db="EMBL/GenBank/DDBJ databases">
        <title>Comparative genomics and metabolomics analyses of clavulanic acid producing Streptomyces species provides insight into specialized metabolism and evolution of beta-lactam biosynthetic gene clusters.</title>
        <authorList>
            <person name="Moore M.A."/>
            <person name="Cruz-Morales P."/>
            <person name="Barona Gomez F."/>
            <person name="Kapil T."/>
        </authorList>
    </citation>
    <scope>NUCLEOTIDE SEQUENCE [LARGE SCALE GENOMIC DNA]</scope>
    <source>
        <strain evidence="1 2">NRRL 5741</strain>
    </source>
</reference>
<dbReference type="AlphaFoldDB" id="A0A646KRX3"/>
<evidence type="ECO:0000313" key="1">
    <source>
        <dbReference type="EMBL" id="MQT05062.1"/>
    </source>
</evidence>
<accession>A0A646KRX3</accession>
<dbReference type="OrthoDB" id="5198554at2"/>
<protein>
    <submittedName>
        <fullName evidence="1">Uncharacterized protein</fullName>
    </submittedName>
</protein>